<evidence type="ECO:0000256" key="1">
    <source>
        <dbReference type="SAM" id="Phobius"/>
    </source>
</evidence>
<dbReference type="EMBL" id="NRPP01000010">
    <property type="protein sequence ID" value="TFJ27431.1"/>
    <property type="molecule type" value="Genomic_DNA"/>
</dbReference>
<comment type="caution">
    <text evidence="2">The sequence shown here is derived from an EMBL/GenBank/DDBJ whole genome shotgun (WGS) entry which is preliminary data.</text>
</comment>
<keyword evidence="1" id="KW-0472">Membrane</keyword>
<accession>A0A7Z8CYY0</accession>
<protein>
    <submittedName>
        <fullName evidence="2">Uncharacterized protein</fullName>
    </submittedName>
</protein>
<organism evidence="2 3">
    <name type="scientific">Carnobacterium divergens</name>
    <name type="common">Lactobacillus divergens</name>
    <dbReference type="NCBI Taxonomy" id="2748"/>
    <lineage>
        <taxon>Bacteria</taxon>
        <taxon>Bacillati</taxon>
        <taxon>Bacillota</taxon>
        <taxon>Bacilli</taxon>
        <taxon>Lactobacillales</taxon>
        <taxon>Carnobacteriaceae</taxon>
        <taxon>Carnobacterium</taxon>
    </lineage>
</organism>
<dbReference type="AlphaFoldDB" id="A0A7Z8CYY0"/>
<keyword evidence="1" id="KW-1133">Transmembrane helix</keyword>
<feature type="transmembrane region" description="Helical" evidence="1">
    <location>
        <begin position="47"/>
        <end position="69"/>
    </location>
</feature>
<dbReference type="Proteomes" id="UP000297938">
    <property type="component" value="Unassembled WGS sequence"/>
</dbReference>
<dbReference type="RefSeq" id="WP_074401641.1">
    <property type="nucleotide sequence ID" value="NZ_CBCPJQ010000005.1"/>
</dbReference>
<evidence type="ECO:0000313" key="2">
    <source>
        <dbReference type="EMBL" id="TFJ27431.1"/>
    </source>
</evidence>
<evidence type="ECO:0000313" key="3">
    <source>
        <dbReference type="Proteomes" id="UP000297938"/>
    </source>
</evidence>
<feature type="transmembrane region" description="Helical" evidence="1">
    <location>
        <begin position="6"/>
        <end position="26"/>
    </location>
</feature>
<keyword evidence="1" id="KW-0812">Transmembrane</keyword>
<proteinExistence type="predicted"/>
<reference evidence="2 3" key="1">
    <citation type="journal article" date="2018" name="Int. J. Food Microbiol.">
        <title>Growth of Carnobacterium spp. isolated from chilled vacuum-packaged meat under relevant acidic conditions.</title>
        <authorList>
            <person name="Zhang P."/>
            <person name="Badoni M."/>
            <person name="Ganzle M."/>
            <person name="Yang X."/>
        </authorList>
    </citation>
    <scope>NUCLEOTIDE SEQUENCE [LARGE SCALE GENOMIC DNA]</scope>
    <source>
        <strain evidence="2 3">B2</strain>
    </source>
</reference>
<sequence>MTLMYFLIAFGAILVTISFVEFFYLYHQEIAYHHTHPEISKKSWIPIILLFLATLLELMLVAFLFVSYYF</sequence>
<gene>
    <name evidence="2" type="ORF">CKN69_06160</name>
</gene>
<name>A0A7Z8CYY0_CARDV</name>